<accession>A0A6J5N3C4</accession>
<proteinExistence type="predicted"/>
<gene>
    <name evidence="1" type="ORF">UFOVP634_47</name>
</gene>
<reference evidence="1" key="1">
    <citation type="submission" date="2020-04" db="EMBL/GenBank/DDBJ databases">
        <authorList>
            <person name="Chiriac C."/>
            <person name="Salcher M."/>
            <person name="Ghai R."/>
            <person name="Kavagutti S V."/>
        </authorList>
    </citation>
    <scope>NUCLEOTIDE SEQUENCE</scope>
</reference>
<protein>
    <submittedName>
        <fullName evidence="1">Uncharacterized protein</fullName>
    </submittedName>
</protein>
<sequence>MKTIKIQSEDIEYTFTNEVVDNNSTVYELYENKKFIHRIVDTGNNFILNGHKLDYDEFADLFIFFKCIKETDKNLMSEFKAFNEEEIFKI</sequence>
<name>A0A6J5N3C4_9CAUD</name>
<dbReference type="EMBL" id="LR796598">
    <property type="protein sequence ID" value="CAB4154015.1"/>
    <property type="molecule type" value="Genomic_DNA"/>
</dbReference>
<evidence type="ECO:0000313" key="1">
    <source>
        <dbReference type="EMBL" id="CAB4154015.1"/>
    </source>
</evidence>
<organism evidence="1">
    <name type="scientific">uncultured Caudovirales phage</name>
    <dbReference type="NCBI Taxonomy" id="2100421"/>
    <lineage>
        <taxon>Viruses</taxon>
        <taxon>Duplodnaviria</taxon>
        <taxon>Heunggongvirae</taxon>
        <taxon>Uroviricota</taxon>
        <taxon>Caudoviricetes</taxon>
        <taxon>Peduoviridae</taxon>
        <taxon>Maltschvirus</taxon>
        <taxon>Maltschvirus maltsch</taxon>
    </lineage>
</organism>